<evidence type="ECO:0000256" key="1">
    <source>
        <dbReference type="ARBA" id="ARBA00022741"/>
    </source>
</evidence>
<accession>A0A1I7XLN7</accession>
<dbReference type="WBParaSite" id="Hba_18219">
    <property type="protein sequence ID" value="Hba_18219"/>
    <property type="gene ID" value="Hba_18219"/>
</dbReference>
<dbReference type="Gene3D" id="1.10.510.10">
    <property type="entry name" value="Transferase(Phosphotransferase) domain 1"/>
    <property type="match status" value="1"/>
</dbReference>
<dbReference type="Pfam" id="PF07714">
    <property type="entry name" value="PK_Tyr_Ser-Thr"/>
    <property type="match status" value="1"/>
</dbReference>
<reference evidence="5" key="1">
    <citation type="submission" date="2016-11" db="UniProtKB">
        <authorList>
            <consortium name="WormBaseParasite"/>
        </authorList>
    </citation>
    <scope>IDENTIFICATION</scope>
</reference>
<dbReference type="GO" id="GO:0004672">
    <property type="term" value="F:protein kinase activity"/>
    <property type="evidence" value="ECO:0007669"/>
    <property type="project" value="InterPro"/>
</dbReference>
<dbReference type="PROSITE" id="PS50011">
    <property type="entry name" value="PROTEIN_KINASE_DOM"/>
    <property type="match status" value="1"/>
</dbReference>
<dbReference type="SUPFAM" id="SSF56112">
    <property type="entry name" value="Protein kinase-like (PK-like)"/>
    <property type="match status" value="1"/>
</dbReference>
<evidence type="ECO:0000313" key="4">
    <source>
        <dbReference type="Proteomes" id="UP000095283"/>
    </source>
</evidence>
<sequence length="129" mass="14592">MLPDLSHLLVDESNIEINNHKLGQGSVGFVFKGSVFPKTQKRYKQKVPAAVKLSYPIPQKSIGLLEEAAKMAKLEHPHIVGILAVSKLSFTIFRPMIVMEWLAGGSLSEYFREEIRVSTSWHLHIFSYL</sequence>
<dbReference type="InterPro" id="IPR050198">
    <property type="entry name" value="Non-receptor_tyrosine_kinases"/>
</dbReference>
<evidence type="ECO:0000256" key="2">
    <source>
        <dbReference type="ARBA" id="ARBA00022840"/>
    </source>
</evidence>
<proteinExistence type="predicted"/>
<dbReference type="PANTHER" id="PTHR24418">
    <property type="entry name" value="TYROSINE-PROTEIN KINASE"/>
    <property type="match status" value="1"/>
</dbReference>
<organism evidence="4 5">
    <name type="scientific">Heterorhabditis bacteriophora</name>
    <name type="common">Entomopathogenic nematode worm</name>
    <dbReference type="NCBI Taxonomy" id="37862"/>
    <lineage>
        <taxon>Eukaryota</taxon>
        <taxon>Metazoa</taxon>
        <taxon>Ecdysozoa</taxon>
        <taxon>Nematoda</taxon>
        <taxon>Chromadorea</taxon>
        <taxon>Rhabditida</taxon>
        <taxon>Rhabditina</taxon>
        <taxon>Rhabditomorpha</taxon>
        <taxon>Strongyloidea</taxon>
        <taxon>Heterorhabditidae</taxon>
        <taxon>Heterorhabditis</taxon>
    </lineage>
</organism>
<dbReference type="Proteomes" id="UP000095283">
    <property type="component" value="Unplaced"/>
</dbReference>
<dbReference type="GO" id="GO:0005524">
    <property type="term" value="F:ATP binding"/>
    <property type="evidence" value="ECO:0007669"/>
    <property type="project" value="UniProtKB-KW"/>
</dbReference>
<dbReference type="AlphaFoldDB" id="A0A1I7XLN7"/>
<evidence type="ECO:0000313" key="5">
    <source>
        <dbReference type="WBParaSite" id="Hba_18219"/>
    </source>
</evidence>
<dbReference type="InterPro" id="IPR000719">
    <property type="entry name" value="Prot_kinase_dom"/>
</dbReference>
<keyword evidence="1" id="KW-0547">Nucleotide-binding</keyword>
<protein>
    <submittedName>
        <fullName evidence="5">Protein kinase domain-containing protein</fullName>
    </submittedName>
</protein>
<feature type="domain" description="Protein kinase" evidence="3">
    <location>
        <begin position="16"/>
        <end position="129"/>
    </location>
</feature>
<keyword evidence="4" id="KW-1185">Reference proteome</keyword>
<dbReference type="InterPro" id="IPR001245">
    <property type="entry name" value="Ser-Thr/Tyr_kinase_cat_dom"/>
</dbReference>
<dbReference type="InterPro" id="IPR011009">
    <property type="entry name" value="Kinase-like_dom_sf"/>
</dbReference>
<name>A0A1I7XLN7_HETBA</name>
<keyword evidence="2" id="KW-0067">ATP-binding</keyword>
<evidence type="ECO:0000259" key="3">
    <source>
        <dbReference type="PROSITE" id="PS50011"/>
    </source>
</evidence>